<dbReference type="Pfam" id="PF05378">
    <property type="entry name" value="Hydant_A_N"/>
    <property type="match status" value="1"/>
</dbReference>
<sequence>MTAAQGYRIGIDVGGTNTDAVVLDGRLDVVASVKRPTTADTGDGVAAAIDAVLEAAGIDPALVTHAMLGTTHCTNAIVERRGLGRVGILRLGAPATTAVPPLEGWPEDLRRAIGEHAHLVAGGYEVDGRLLAPLDEEAVRAACRSMRGEVDAVAVVGVFSPVDERQEERVAAIVAEELGVPVSRSARIGSLGLLERENATVLNAALMRTLTQMADGFVGALRARGIEATPYFGQNDGTLMQLEYALEFPVLTIGCGPTNSIRGAAHLSGASDALVVDIGGTTTDIGVLVGGFPRQSAHAVEIGGIRTNFRMPDVLSVGLGGGTIVRPQGDGVTVGPDSVGYRLPQEGLAFGGGTLTATDVALAVGGATIDGLTPPELDAATGAAAWAGIRELLEDSIDRMKPNAAPVPVILVGGGSIIAPDELDGVAELIRPEHFGAANAVGAALGEIAGQVEKIYRLEGTDRRTSREDASREAAERARLAGADPATIELVAVEELPVAYLDGQAVLIRARAVGRLAA</sequence>
<dbReference type="PANTHER" id="PTHR11365">
    <property type="entry name" value="5-OXOPROLINASE RELATED"/>
    <property type="match status" value="1"/>
</dbReference>
<feature type="domain" description="Hydantoinase A/oxoprolinase" evidence="1">
    <location>
        <begin position="196"/>
        <end position="369"/>
    </location>
</feature>
<dbReference type="Gene3D" id="3.30.420.40">
    <property type="match status" value="1"/>
</dbReference>
<dbReference type="PANTHER" id="PTHR11365:SF10">
    <property type="entry name" value="HYDANTOINASE_OXOPROLINASE"/>
    <property type="match status" value="1"/>
</dbReference>
<evidence type="ECO:0000259" key="1">
    <source>
        <dbReference type="Pfam" id="PF01968"/>
    </source>
</evidence>
<gene>
    <name evidence="3" type="ORF">GCM10010196_26160</name>
</gene>
<evidence type="ECO:0000259" key="2">
    <source>
        <dbReference type="Pfam" id="PF05378"/>
    </source>
</evidence>
<dbReference type="Pfam" id="PF01968">
    <property type="entry name" value="Hydantoinase_A"/>
    <property type="match status" value="1"/>
</dbReference>
<dbReference type="Proteomes" id="UP000610303">
    <property type="component" value="Unassembled WGS sequence"/>
</dbReference>
<dbReference type="RefSeq" id="WP_189085778.1">
    <property type="nucleotide sequence ID" value="NZ_BMRJ01000002.1"/>
</dbReference>
<reference evidence="3" key="2">
    <citation type="submission" date="2020-09" db="EMBL/GenBank/DDBJ databases">
        <authorList>
            <person name="Sun Q."/>
            <person name="Ohkuma M."/>
        </authorList>
    </citation>
    <scope>NUCLEOTIDE SEQUENCE</scope>
    <source>
        <strain evidence="3">JCM 3346</strain>
    </source>
</reference>
<dbReference type="GO" id="GO:0016787">
    <property type="term" value="F:hydrolase activity"/>
    <property type="evidence" value="ECO:0007669"/>
    <property type="project" value="InterPro"/>
</dbReference>
<dbReference type="InterPro" id="IPR043129">
    <property type="entry name" value="ATPase_NBD"/>
</dbReference>
<reference evidence="3" key="1">
    <citation type="journal article" date="2014" name="Int. J. Syst. Evol. Microbiol.">
        <title>Complete genome sequence of Corynebacterium casei LMG S-19264T (=DSM 44701T), isolated from a smear-ripened cheese.</title>
        <authorList>
            <consortium name="US DOE Joint Genome Institute (JGI-PGF)"/>
            <person name="Walter F."/>
            <person name="Albersmeier A."/>
            <person name="Kalinowski J."/>
            <person name="Ruckert C."/>
        </authorList>
    </citation>
    <scope>NUCLEOTIDE SEQUENCE</scope>
    <source>
        <strain evidence="3">JCM 3346</strain>
    </source>
</reference>
<dbReference type="AlphaFoldDB" id="A0A918CMK7"/>
<evidence type="ECO:0000313" key="3">
    <source>
        <dbReference type="EMBL" id="GGR30832.1"/>
    </source>
</evidence>
<dbReference type="SUPFAM" id="SSF53067">
    <property type="entry name" value="Actin-like ATPase domain"/>
    <property type="match status" value="1"/>
</dbReference>
<dbReference type="InterPro" id="IPR002821">
    <property type="entry name" value="Hydantoinase_A"/>
</dbReference>
<protein>
    <submittedName>
        <fullName evidence="3">Hydantoinase subunit beta</fullName>
    </submittedName>
</protein>
<dbReference type="EMBL" id="BMRJ01000002">
    <property type="protein sequence ID" value="GGR30832.1"/>
    <property type="molecule type" value="Genomic_DNA"/>
</dbReference>
<evidence type="ECO:0000313" key="4">
    <source>
        <dbReference type="Proteomes" id="UP000610303"/>
    </source>
</evidence>
<feature type="domain" description="Hydantoinase/oxoprolinase N-terminal" evidence="2">
    <location>
        <begin position="8"/>
        <end position="177"/>
    </location>
</feature>
<name>A0A918CMK7_AGRME</name>
<dbReference type="InterPro" id="IPR045079">
    <property type="entry name" value="Oxoprolinase-like"/>
</dbReference>
<comment type="caution">
    <text evidence="3">The sequence shown here is derived from an EMBL/GenBank/DDBJ whole genome shotgun (WGS) entry which is preliminary data.</text>
</comment>
<accession>A0A918CMK7</accession>
<organism evidence="3 4">
    <name type="scientific">Agromyces mediolanus</name>
    <name type="common">Corynebacterium mediolanum</name>
    <dbReference type="NCBI Taxonomy" id="41986"/>
    <lineage>
        <taxon>Bacteria</taxon>
        <taxon>Bacillati</taxon>
        <taxon>Actinomycetota</taxon>
        <taxon>Actinomycetes</taxon>
        <taxon>Micrococcales</taxon>
        <taxon>Microbacteriaceae</taxon>
        <taxon>Agromyces</taxon>
    </lineage>
</organism>
<proteinExistence type="predicted"/>
<keyword evidence="4" id="KW-1185">Reference proteome</keyword>
<dbReference type="InterPro" id="IPR008040">
    <property type="entry name" value="Hydant_A_N"/>
</dbReference>